<dbReference type="Proteomes" id="UP001596091">
    <property type="component" value="Unassembled WGS sequence"/>
</dbReference>
<evidence type="ECO:0000256" key="3">
    <source>
        <dbReference type="ARBA" id="ARBA00022603"/>
    </source>
</evidence>
<keyword evidence="2" id="KW-0698">rRNA processing</keyword>
<dbReference type="Pfam" id="PF05175">
    <property type="entry name" value="MTS"/>
    <property type="match status" value="1"/>
</dbReference>
<dbReference type="GO" id="GO:0032259">
    <property type="term" value="P:methylation"/>
    <property type="evidence" value="ECO:0007669"/>
    <property type="project" value="UniProtKB-KW"/>
</dbReference>
<sequence length="488" mass="54218">MKVLSENAARTLLNAFNDAGYTEAQVRKHLGAAELPSLQLRNVARLLDRTSTATELNTLLRWFWVGVPVAKANAEKTIPAEMLGLLEQTGLIAEQGENWAATVMLLHTDGFLVAADHPSAIERHEADLVLWPNPTSKFLAKFAIRRHSRATLDLGTGSGILSLQAAAFSDKVIATDLNERAVEMARFNVWLNGIKNVDVVAGDCFAPVAGEKFDLILSNPPFFITPQSDYLFCDNSMELDGLCRRLVKEAPEHLSEGGYLEMLCEWAQVTGERWEDRVAEWLRGTGCDAWVMKGVTQDPEEYAQRRVKEISQDPGGDAEAYAGYMNYYRQRGVEAIHDGLVVIRKREGKNWARIEEVPKTPSGELGEMIVTSFAAQDLLQNADTDEAFLKLRPKLGANVRLEHVCAPKEGRWTTDSLTLRLISGFPFHMAVQPLVAEFLVTCDGTRTAREAIASFAAQVKAPLERVQSECQALLWKLIERGFMTVENS</sequence>
<evidence type="ECO:0000259" key="7">
    <source>
        <dbReference type="Pfam" id="PF23186"/>
    </source>
</evidence>
<evidence type="ECO:0000256" key="2">
    <source>
        <dbReference type="ARBA" id="ARBA00022552"/>
    </source>
</evidence>
<evidence type="ECO:0000259" key="6">
    <source>
        <dbReference type="Pfam" id="PF05175"/>
    </source>
</evidence>
<protein>
    <submittedName>
        <fullName evidence="8">Class I SAM-dependent methyltransferase</fullName>
    </submittedName>
</protein>
<dbReference type="InterPro" id="IPR046977">
    <property type="entry name" value="RsmC/RlmG"/>
</dbReference>
<keyword evidence="4" id="KW-0808">Transferase</keyword>
<dbReference type="InterPro" id="IPR002052">
    <property type="entry name" value="DNA_methylase_N6_adenine_CS"/>
</dbReference>
<dbReference type="PANTHER" id="PTHR47816:SF4">
    <property type="entry name" value="RIBOSOMAL RNA SMALL SUBUNIT METHYLTRANSFERASE C"/>
    <property type="match status" value="1"/>
</dbReference>
<dbReference type="SUPFAM" id="SSF53335">
    <property type="entry name" value="S-adenosyl-L-methionine-dependent methyltransferases"/>
    <property type="match status" value="1"/>
</dbReference>
<dbReference type="Gene3D" id="3.40.50.150">
    <property type="entry name" value="Vaccinia Virus protein VP39"/>
    <property type="match status" value="1"/>
</dbReference>
<dbReference type="EMBL" id="JBHSPH010000004">
    <property type="protein sequence ID" value="MFC5863362.1"/>
    <property type="molecule type" value="Genomic_DNA"/>
</dbReference>
<dbReference type="Pfam" id="PF23186">
    <property type="entry name" value="DUF7059"/>
    <property type="match status" value="1"/>
</dbReference>
<dbReference type="InterPro" id="IPR029063">
    <property type="entry name" value="SAM-dependent_MTases_sf"/>
</dbReference>
<proteinExistence type="predicted"/>
<dbReference type="RefSeq" id="WP_263341347.1">
    <property type="nucleotide sequence ID" value="NZ_JAGSYH010000007.1"/>
</dbReference>
<comment type="caution">
    <text evidence="8">The sequence shown here is derived from an EMBL/GenBank/DDBJ whole genome shotgun (WGS) entry which is preliminary data.</text>
</comment>
<evidence type="ECO:0000256" key="4">
    <source>
        <dbReference type="ARBA" id="ARBA00022679"/>
    </source>
</evidence>
<dbReference type="CDD" id="cd02440">
    <property type="entry name" value="AdoMet_MTases"/>
    <property type="match status" value="1"/>
</dbReference>
<evidence type="ECO:0000313" key="9">
    <source>
        <dbReference type="Proteomes" id="UP001596091"/>
    </source>
</evidence>
<feature type="domain" description="DUF7059" evidence="7">
    <location>
        <begin position="19"/>
        <end position="101"/>
    </location>
</feature>
<dbReference type="InterPro" id="IPR055487">
    <property type="entry name" value="DUF7059"/>
</dbReference>
<reference evidence="9" key="1">
    <citation type="journal article" date="2019" name="Int. J. Syst. Evol. Microbiol.">
        <title>The Global Catalogue of Microorganisms (GCM) 10K type strain sequencing project: providing services to taxonomists for standard genome sequencing and annotation.</title>
        <authorList>
            <consortium name="The Broad Institute Genomics Platform"/>
            <consortium name="The Broad Institute Genome Sequencing Center for Infectious Disease"/>
            <person name="Wu L."/>
            <person name="Ma J."/>
        </authorList>
    </citation>
    <scope>NUCLEOTIDE SEQUENCE [LARGE SCALE GENOMIC DNA]</scope>
    <source>
        <strain evidence="9">JCM 4087</strain>
    </source>
</reference>
<feature type="domain" description="Methyltransferase small" evidence="6">
    <location>
        <begin position="135"/>
        <end position="263"/>
    </location>
</feature>
<organism evidence="8 9">
    <name type="scientific">Acidicapsa dinghuensis</name>
    <dbReference type="NCBI Taxonomy" id="2218256"/>
    <lineage>
        <taxon>Bacteria</taxon>
        <taxon>Pseudomonadati</taxon>
        <taxon>Acidobacteriota</taxon>
        <taxon>Terriglobia</taxon>
        <taxon>Terriglobales</taxon>
        <taxon>Acidobacteriaceae</taxon>
        <taxon>Acidicapsa</taxon>
    </lineage>
</organism>
<evidence type="ECO:0000256" key="1">
    <source>
        <dbReference type="ARBA" id="ARBA00022490"/>
    </source>
</evidence>
<accession>A0ABW1EGB1</accession>
<gene>
    <name evidence="8" type="ORF">ACFPT7_13745</name>
</gene>
<name>A0ABW1EGB1_9BACT</name>
<evidence type="ECO:0000256" key="5">
    <source>
        <dbReference type="ARBA" id="ARBA00022691"/>
    </source>
</evidence>
<keyword evidence="5" id="KW-0949">S-adenosyl-L-methionine</keyword>
<dbReference type="InterPro" id="IPR007848">
    <property type="entry name" value="Small_mtfrase_dom"/>
</dbReference>
<dbReference type="PANTHER" id="PTHR47816">
    <property type="entry name" value="RIBOSOMAL RNA SMALL SUBUNIT METHYLTRANSFERASE C"/>
    <property type="match status" value="1"/>
</dbReference>
<dbReference type="GO" id="GO:0008168">
    <property type="term" value="F:methyltransferase activity"/>
    <property type="evidence" value="ECO:0007669"/>
    <property type="project" value="UniProtKB-KW"/>
</dbReference>
<evidence type="ECO:0000313" key="8">
    <source>
        <dbReference type="EMBL" id="MFC5863362.1"/>
    </source>
</evidence>
<keyword evidence="3 8" id="KW-0489">Methyltransferase</keyword>
<keyword evidence="1" id="KW-0963">Cytoplasm</keyword>
<keyword evidence="9" id="KW-1185">Reference proteome</keyword>
<dbReference type="PROSITE" id="PS00092">
    <property type="entry name" value="N6_MTASE"/>
    <property type="match status" value="1"/>
</dbReference>